<evidence type="ECO:0000313" key="2">
    <source>
        <dbReference type="Proteomes" id="UP000053820"/>
    </source>
</evidence>
<dbReference type="AlphaFoldDB" id="A0A0C9VS94"/>
<protein>
    <submittedName>
        <fullName evidence="1">Uncharacterized protein</fullName>
    </submittedName>
</protein>
<accession>A0A0C9VS94</accession>
<name>A0A0C9VS94_9AGAM</name>
<keyword evidence="2" id="KW-1185">Reference proteome</keyword>
<dbReference type="HOGENOM" id="CLU_696499_0_0_1"/>
<dbReference type="OrthoDB" id="2857391at2759"/>
<organism evidence="1 2">
    <name type="scientific">Hydnomerulius pinastri MD-312</name>
    <dbReference type="NCBI Taxonomy" id="994086"/>
    <lineage>
        <taxon>Eukaryota</taxon>
        <taxon>Fungi</taxon>
        <taxon>Dikarya</taxon>
        <taxon>Basidiomycota</taxon>
        <taxon>Agaricomycotina</taxon>
        <taxon>Agaricomycetes</taxon>
        <taxon>Agaricomycetidae</taxon>
        <taxon>Boletales</taxon>
        <taxon>Boletales incertae sedis</taxon>
        <taxon>Leucogyrophana</taxon>
    </lineage>
</organism>
<dbReference type="EMBL" id="KN839869">
    <property type="protein sequence ID" value="KIJ60710.1"/>
    <property type="molecule type" value="Genomic_DNA"/>
</dbReference>
<evidence type="ECO:0000313" key="1">
    <source>
        <dbReference type="EMBL" id="KIJ60710.1"/>
    </source>
</evidence>
<sequence length="396" mass="42968">MPEDFTREINAVTNDSFEGSDNNENRAPPAASGVNVADLNANVARDLNEMHQVMAMPAPDASTSEIHKSCTWLTAESKAAANGAKLYLMLPSELRTQAIKYDQFEQLFMSTVNNEHSNILKPVKDSAVQLFTHLGLDPCNPLNPDEQYTPLAPILFTDPKTMTGSGLFKNKILTRIACVLHHGKGVLTGKKCGGPPGRGKKLKATTTSEGIIAVTLTSINYENDFEFYIELLCKPENKKWALEVMELFDKAVFSIKQPTEPSNNVSEAPWRWEDNILAQLEGSQPMDSEDPPMVGAINMATAAHISIPPQQHLYYTSGASSHHTGDQRDNVEHAGLNASLTTSDLQVPLTNLSLGLPQSSVSTCSNAAVCAVVPAVVNASAKATRKGKKELSLRLK</sequence>
<reference evidence="1 2" key="1">
    <citation type="submission" date="2014-04" db="EMBL/GenBank/DDBJ databases">
        <title>Evolutionary Origins and Diversification of the Mycorrhizal Mutualists.</title>
        <authorList>
            <consortium name="DOE Joint Genome Institute"/>
            <consortium name="Mycorrhizal Genomics Consortium"/>
            <person name="Kohler A."/>
            <person name="Kuo A."/>
            <person name="Nagy L.G."/>
            <person name="Floudas D."/>
            <person name="Copeland A."/>
            <person name="Barry K.W."/>
            <person name="Cichocki N."/>
            <person name="Veneault-Fourrey C."/>
            <person name="LaButti K."/>
            <person name="Lindquist E.A."/>
            <person name="Lipzen A."/>
            <person name="Lundell T."/>
            <person name="Morin E."/>
            <person name="Murat C."/>
            <person name="Riley R."/>
            <person name="Ohm R."/>
            <person name="Sun H."/>
            <person name="Tunlid A."/>
            <person name="Henrissat B."/>
            <person name="Grigoriev I.V."/>
            <person name="Hibbett D.S."/>
            <person name="Martin F."/>
        </authorList>
    </citation>
    <scope>NUCLEOTIDE SEQUENCE [LARGE SCALE GENOMIC DNA]</scope>
    <source>
        <strain evidence="1 2">MD-312</strain>
    </source>
</reference>
<proteinExistence type="predicted"/>
<dbReference type="Proteomes" id="UP000053820">
    <property type="component" value="Unassembled WGS sequence"/>
</dbReference>
<gene>
    <name evidence="1" type="ORF">HYDPIDRAFT_31932</name>
</gene>